<evidence type="ECO:0000313" key="2">
    <source>
        <dbReference type="Proteomes" id="UP000050501"/>
    </source>
</evidence>
<dbReference type="EMBL" id="LGCM01000055">
    <property type="protein sequence ID" value="KPL78494.1"/>
    <property type="molecule type" value="Genomic_DNA"/>
</dbReference>
<name>A0A0P6Y9M6_9CHLR</name>
<protein>
    <submittedName>
        <fullName evidence="1">Uncharacterized protein</fullName>
    </submittedName>
</protein>
<organism evidence="1 2">
    <name type="scientific">Levilinea saccharolytica</name>
    <dbReference type="NCBI Taxonomy" id="229921"/>
    <lineage>
        <taxon>Bacteria</taxon>
        <taxon>Bacillati</taxon>
        <taxon>Chloroflexota</taxon>
        <taxon>Anaerolineae</taxon>
        <taxon>Anaerolineales</taxon>
        <taxon>Anaerolineaceae</taxon>
        <taxon>Levilinea</taxon>
    </lineage>
</organism>
<dbReference type="OrthoDB" id="154810at2"/>
<dbReference type="Proteomes" id="UP000050501">
    <property type="component" value="Unassembled WGS sequence"/>
</dbReference>
<comment type="caution">
    <text evidence="1">The sequence shown here is derived from an EMBL/GenBank/DDBJ whole genome shotgun (WGS) entry which is preliminary data.</text>
</comment>
<accession>A0A0P6Y9M6</accession>
<gene>
    <name evidence="1" type="ORF">ADN01_14985</name>
</gene>
<proteinExistence type="predicted"/>
<dbReference type="Pfam" id="PF24741">
    <property type="entry name" value="AlkZ-rel"/>
    <property type="match status" value="1"/>
</dbReference>
<reference evidence="1 2" key="1">
    <citation type="submission" date="2015-07" db="EMBL/GenBank/DDBJ databases">
        <title>Genome sequence of Levilinea saccharolytica DSM 16555.</title>
        <authorList>
            <person name="Hemp J."/>
            <person name="Ward L.M."/>
            <person name="Pace L.A."/>
            <person name="Fischer W.W."/>
        </authorList>
    </citation>
    <scope>NUCLEOTIDE SEQUENCE [LARGE SCALE GENOMIC DNA]</scope>
    <source>
        <strain evidence="1 2">KIBI-1</strain>
    </source>
</reference>
<dbReference type="InterPro" id="IPR056298">
    <property type="entry name" value="AlkZ-rel"/>
</dbReference>
<sequence>MPQITPQQLASYRARTFRTQPGLRLHTREDAVAFAQERGFLFFWPIKNVILPSLWAAAAGDRPVPDEHDDPGHVTWDWKDSLLGQRRWYYGRLLRRRNTIASLDALPHFYALSPNYGDYENDYQDQYLSGTLTLESKLIYEALLREGPLHTLDLRRAANLTAATSTSRFNKALDDLQVQLKLLPVGVAQAGAWHYAFIYDILPRHFPQIEAQAGPIQENEARAYLLETYFRAVGAASAPQAARLFGWPIPLTLMLIQASAAAGRLLADVTLPDEPQPLFAHPEVLP</sequence>
<keyword evidence="2" id="KW-1185">Reference proteome</keyword>
<dbReference type="AlphaFoldDB" id="A0A0P6Y9M6"/>
<dbReference type="RefSeq" id="WP_062418820.1">
    <property type="nucleotide sequence ID" value="NZ_DF967974.1"/>
</dbReference>
<evidence type="ECO:0000313" key="1">
    <source>
        <dbReference type="EMBL" id="KPL78494.1"/>
    </source>
</evidence>